<dbReference type="PANTHER" id="PTHR14986">
    <property type="entry name" value="RURM1 PROTEIN"/>
    <property type="match status" value="1"/>
</dbReference>
<dbReference type="InterPro" id="IPR016155">
    <property type="entry name" value="Mopterin_synth/thiamin_S_b"/>
</dbReference>
<name>A0A4Z1T3J0_GIAMU</name>
<dbReference type="GO" id="GO:0034227">
    <property type="term" value="P:tRNA thio-modification"/>
    <property type="evidence" value="ECO:0007669"/>
    <property type="project" value="InterPro"/>
</dbReference>
<protein>
    <recommendedName>
        <fullName evidence="5">Ubiquitin-related modifier 1</fullName>
    </recommendedName>
</protein>
<evidence type="ECO:0000256" key="2">
    <source>
        <dbReference type="ARBA" id="ARBA00022499"/>
    </source>
</evidence>
<keyword evidence="1 5" id="KW-0963">Cytoplasm</keyword>
<evidence type="ECO:0000313" key="7">
    <source>
        <dbReference type="Proteomes" id="UP000315496"/>
    </source>
</evidence>
<evidence type="ECO:0000313" key="6">
    <source>
        <dbReference type="EMBL" id="TNJ28533.1"/>
    </source>
</evidence>
<gene>
    <name evidence="6" type="ORF">GMRT_11919</name>
</gene>
<dbReference type="Gene3D" id="3.10.20.30">
    <property type="match status" value="1"/>
</dbReference>
<dbReference type="OrthoDB" id="10248987at2759"/>
<dbReference type="InterPro" id="IPR012675">
    <property type="entry name" value="Beta-grasp_dom_sf"/>
</dbReference>
<evidence type="ECO:0000256" key="3">
    <source>
        <dbReference type="ARBA" id="ARBA00022694"/>
    </source>
</evidence>
<keyword evidence="7" id="KW-1185">Reference proteome</keyword>
<keyword evidence="2" id="KW-1017">Isopeptide bond</keyword>
<accession>A0A4Z1T3J0</accession>
<dbReference type="GO" id="GO:0005737">
    <property type="term" value="C:cytoplasm"/>
    <property type="evidence" value="ECO:0007669"/>
    <property type="project" value="UniProtKB-SubCell"/>
</dbReference>
<proteinExistence type="inferred from homology"/>
<comment type="similarity">
    <text evidence="5">Belongs to the URM1 family.</text>
</comment>
<organism evidence="6 7">
    <name type="scientific">Giardia muris</name>
    <dbReference type="NCBI Taxonomy" id="5742"/>
    <lineage>
        <taxon>Eukaryota</taxon>
        <taxon>Metamonada</taxon>
        <taxon>Diplomonadida</taxon>
        <taxon>Hexamitidae</taxon>
        <taxon>Giardiinae</taxon>
        <taxon>Giardia</taxon>
    </lineage>
</organism>
<reference evidence="6 7" key="1">
    <citation type="submission" date="2019-05" db="EMBL/GenBank/DDBJ databases">
        <title>The compact genome of Giardia muris reveals important steps in the evolution of intestinal protozoan parasites.</title>
        <authorList>
            <person name="Xu F."/>
            <person name="Jimenez-Gonzalez A."/>
            <person name="Einarsson E."/>
            <person name="Astvaldsson A."/>
            <person name="Peirasmaki D."/>
            <person name="Eckmann L."/>
            <person name="Andersson J.O."/>
            <person name="Svard S.G."/>
            <person name="Jerlstrom-Hultqvist J."/>
        </authorList>
    </citation>
    <scope>NUCLEOTIDE SEQUENCE [LARGE SCALE GENOMIC DNA]</scope>
    <source>
        <strain evidence="6 7">Roberts-Thomson</strain>
    </source>
</reference>
<dbReference type="EMBL" id="VDLU01000002">
    <property type="protein sequence ID" value="TNJ28533.1"/>
    <property type="molecule type" value="Genomic_DNA"/>
</dbReference>
<evidence type="ECO:0000256" key="1">
    <source>
        <dbReference type="ARBA" id="ARBA00022490"/>
    </source>
</evidence>
<comment type="caution">
    <text evidence="6">The sequence shown here is derived from an EMBL/GenBank/DDBJ whole genome shotgun (WGS) entry which is preliminary data.</text>
</comment>
<evidence type="ECO:0000256" key="4">
    <source>
        <dbReference type="ARBA" id="ARBA00022786"/>
    </source>
</evidence>
<dbReference type="Proteomes" id="UP000315496">
    <property type="component" value="Chromosome 2"/>
</dbReference>
<dbReference type="UniPathway" id="UPA00988"/>
<dbReference type="Pfam" id="PF09138">
    <property type="entry name" value="Urm1"/>
    <property type="match status" value="1"/>
</dbReference>
<dbReference type="InterPro" id="IPR015221">
    <property type="entry name" value="Urm1"/>
</dbReference>
<sequence length="95" mass="10024">MAITIELLAGLENFAQDRAVLHEMPTETPVTIKDVVSYVGHHVLVSGGDAFCSADDVVPPGIIAMVNEQDVSLLGLDHSILPGSRVTFLSMVHGG</sequence>
<keyword evidence="4" id="KW-0833">Ubl conjugation pathway</keyword>
<dbReference type="VEuPathDB" id="GiardiaDB:GMRT_11919"/>
<keyword evidence="3 5" id="KW-0819">tRNA processing</keyword>
<comment type="pathway">
    <text evidence="5">tRNA modification; 5-methoxycarbonylmethyl-2-thiouridine-tRNA biosynthesis.</text>
</comment>
<dbReference type="AlphaFoldDB" id="A0A4Z1T3J0"/>
<evidence type="ECO:0000256" key="5">
    <source>
        <dbReference type="RuleBase" id="RU361182"/>
    </source>
</evidence>
<dbReference type="SUPFAM" id="SSF54285">
    <property type="entry name" value="MoaD/ThiS"/>
    <property type="match status" value="1"/>
</dbReference>
<comment type="subcellular location">
    <subcellularLocation>
        <location evidence="5">Cytoplasm</location>
    </subcellularLocation>
</comment>